<protein>
    <submittedName>
        <fullName evidence="2">Uncharacterized protein</fullName>
    </submittedName>
</protein>
<evidence type="ECO:0000313" key="2">
    <source>
        <dbReference type="EMBL" id="RCG18220.1"/>
    </source>
</evidence>
<sequence>MFSSQIIGILSAYLVGNFGAGQQACGDYLSPYKAAEKLLEHRGIAWLLSDDDLTEIRPGDRTWAAEYLTARYATGQDAVEWRLRLRPMPAAAAVAAAHADSGADEAARLAALTLVPAVRAELEILLAELDGTELALMDALKDVDGATFRRIGDALSMSRQGAEQRRSRLEQRVTSTPR</sequence>
<organism evidence="2 3">
    <name type="scientific">Sphaerisporangium album</name>
    <dbReference type="NCBI Taxonomy" id="509200"/>
    <lineage>
        <taxon>Bacteria</taxon>
        <taxon>Bacillati</taxon>
        <taxon>Actinomycetota</taxon>
        <taxon>Actinomycetes</taxon>
        <taxon>Streptosporangiales</taxon>
        <taxon>Streptosporangiaceae</taxon>
        <taxon>Sphaerisporangium</taxon>
    </lineage>
</organism>
<evidence type="ECO:0000256" key="1">
    <source>
        <dbReference type="SAM" id="MobiDB-lite"/>
    </source>
</evidence>
<name>A0A367ELX0_9ACTN</name>
<evidence type="ECO:0000313" key="3">
    <source>
        <dbReference type="Proteomes" id="UP000253094"/>
    </source>
</evidence>
<gene>
    <name evidence="2" type="ORF">DQ384_39180</name>
</gene>
<dbReference type="RefSeq" id="WP_114033958.1">
    <property type="nucleotide sequence ID" value="NZ_QOIL01000038.1"/>
</dbReference>
<proteinExistence type="predicted"/>
<dbReference type="Proteomes" id="UP000253094">
    <property type="component" value="Unassembled WGS sequence"/>
</dbReference>
<accession>A0A367ELX0</accession>
<feature type="region of interest" description="Disordered" evidence="1">
    <location>
        <begin position="159"/>
        <end position="178"/>
    </location>
</feature>
<dbReference type="OrthoDB" id="3869246at2"/>
<dbReference type="EMBL" id="QOIL01000038">
    <property type="protein sequence ID" value="RCG18220.1"/>
    <property type="molecule type" value="Genomic_DNA"/>
</dbReference>
<keyword evidence="3" id="KW-1185">Reference proteome</keyword>
<comment type="caution">
    <text evidence="2">The sequence shown here is derived from an EMBL/GenBank/DDBJ whole genome shotgun (WGS) entry which is preliminary data.</text>
</comment>
<feature type="compositionally biased region" description="Basic and acidic residues" evidence="1">
    <location>
        <begin position="162"/>
        <end position="171"/>
    </location>
</feature>
<reference evidence="2 3" key="1">
    <citation type="submission" date="2018-06" db="EMBL/GenBank/DDBJ databases">
        <title>Sphaerisporangium craniellae sp. nov., isolated from a marine sponge in the South China Sea.</title>
        <authorList>
            <person name="Li L."/>
        </authorList>
    </citation>
    <scope>NUCLEOTIDE SEQUENCE [LARGE SCALE GENOMIC DNA]</scope>
    <source>
        <strain evidence="2 3">CCTCC AA 208026</strain>
    </source>
</reference>
<dbReference type="AlphaFoldDB" id="A0A367ELX0"/>